<evidence type="ECO:0000313" key="3">
    <source>
        <dbReference type="Proteomes" id="UP001595904"/>
    </source>
</evidence>
<gene>
    <name evidence="2" type="ORF">ACFPN2_18875</name>
</gene>
<keyword evidence="1" id="KW-1133">Transmembrane helix</keyword>
<feature type="transmembrane region" description="Helical" evidence="1">
    <location>
        <begin position="30"/>
        <end position="52"/>
    </location>
</feature>
<accession>A0ABV8SXX3</accession>
<evidence type="ECO:0000313" key="2">
    <source>
        <dbReference type="EMBL" id="MFC4311169.1"/>
    </source>
</evidence>
<dbReference type="Proteomes" id="UP001595904">
    <property type="component" value="Unassembled WGS sequence"/>
</dbReference>
<name>A0ABV8SXX3_9GAMM</name>
<comment type="caution">
    <text evidence="2">The sequence shown here is derived from an EMBL/GenBank/DDBJ whole genome shotgun (WGS) entry which is preliminary data.</text>
</comment>
<organism evidence="2 3">
    <name type="scientific">Steroidobacter flavus</name>
    <dbReference type="NCBI Taxonomy" id="1842136"/>
    <lineage>
        <taxon>Bacteria</taxon>
        <taxon>Pseudomonadati</taxon>
        <taxon>Pseudomonadota</taxon>
        <taxon>Gammaproteobacteria</taxon>
        <taxon>Steroidobacterales</taxon>
        <taxon>Steroidobacteraceae</taxon>
        <taxon>Steroidobacter</taxon>
    </lineage>
</organism>
<proteinExistence type="predicted"/>
<feature type="transmembrane region" description="Helical" evidence="1">
    <location>
        <begin position="7"/>
        <end position="24"/>
    </location>
</feature>
<keyword evidence="3" id="KW-1185">Reference proteome</keyword>
<dbReference type="RefSeq" id="WP_380599265.1">
    <property type="nucleotide sequence ID" value="NZ_JBHSDU010000003.1"/>
</dbReference>
<sequence>MRIAKPMLLITTPIGLAIGLYEGWRLAGGLVFIMAALMLVIAAAFGSVVYTIRKERAEEERKKAEAGQSPAPPGSGT</sequence>
<keyword evidence="1" id="KW-0472">Membrane</keyword>
<evidence type="ECO:0000256" key="1">
    <source>
        <dbReference type="SAM" id="Phobius"/>
    </source>
</evidence>
<keyword evidence="1" id="KW-0812">Transmembrane</keyword>
<reference evidence="3" key="1">
    <citation type="journal article" date="2019" name="Int. J. Syst. Evol. Microbiol.">
        <title>The Global Catalogue of Microorganisms (GCM) 10K type strain sequencing project: providing services to taxonomists for standard genome sequencing and annotation.</title>
        <authorList>
            <consortium name="The Broad Institute Genomics Platform"/>
            <consortium name="The Broad Institute Genome Sequencing Center for Infectious Disease"/>
            <person name="Wu L."/>
            <person name="Ma J."/>
        </authorList>
    </citation>
    <scope>NUCLEOTIDE SEQUENCE [LARGE SCALE GENOMIC DNA]</scope>
    <source>
        <strain evidence="3">CGMCC 1.10759</strain>
    </source>
</reference>
<dbReference type="EMBL" id="JBHSDU010000003">
    <property type="protein sequence ID" value="MFC4311169.1"/>
    <property type="molecule type" value="Genomic_DNA"/>
</dbReference>
<protein>
    <submittedName>
        <fullName evidence="2">Uncharacterized protein</fullName>
    </submittedName>
</protein>